<evidence type="ECO:0000256" key="1">
    <source>
        <dbReference type="ARBA" id="ARBA00004123"/>
    </source>
</evidence>
<evidence type="ECO:0000256" key="4">
    <source>
        <dbReference type="ARBA" id="ARBA00023163"/>
    </source>
</evidence>
<comment type="caution">
    <text evidence="9">The sequence shown here is derived from an EMBL/GenBank/DDBJ whole genome shotgun (WGS) entry which is preliminary data.</text>
</comment>
<dbReference type="GO" id="GO:0000978">
    <property type="term" value="F:RNA polymerase II cis-regulatory region sequence-specific DNA binding"/>
    <property type="evidence" value="ECO:0007669"/>
    <property type="project" value="TreeGrafter"/>
</dbReference>
<dbReference type="Proteomes" id="UP001280581">
    <property type="component" value="Unassembled WGS sequence"/>
</dbReference>
<keyword evidence="2" id="KW-0805">Transcription regulation</keyword>
<feature type="region of interest" description="Disordered" evidence="6">
    <location>
        <begin position="381"/>
        <end position="477"/>
    </location>
</feature>
<feature type="domain" description="BHLH" evidence="8">
    <location>
        <begin position="469"/>
        <end position="520"/>
    </location>
</feature>
<evidence type="ECO:0000256" key="3">
    <source>
        <dbReference type="ARBA" id="ARBA00023125"/>
    </source>
</evidence>
<feature type="compositionally biased region" description="Acidic residues" evidence="6">
    <location>
        <begin position="391"/>
        <end position="408"/>
    </location>
</feature>
<evidence type="ECO:0000256" key="6">
    <source>
        <dbReference type="SAM" id="MobiDB-lite"/>
    </source>
</evidence>
<evidence type="ECO:0000256" key="5">
    <source>
        <dbReference type="ARBA" id="ARBA00023242"/>
    </source>
</evidence>
<dbReference type="EMBL" id="WVTA01000003">
    <property type="protein sequence ID" value="KAK3214968.1"/>
    <property type="molecule type" value="Genomic_DNA"/>
</dbReference>
<dbReference type="GO" id="GO:0000981">
    <property type="term" value="F:DNA-binding transcription factor activity, RNA polymerase II-specific"/>
    <property type="evidence" value="ECO:0007669"/>
    <property type="project" value="TreeGrafter"/>
</dbReference>
<dbReference type="GO" id="GO:0005634">
    <property type="term" value="C:nucleus"/>
    <property type="evidence" value="ECO:0007669"/>
    <property type="project" value="UniProtKB-SubCell"/>
</dbReference>
<feature type="compositionally biased region" description="Basic residues" evidence="6">
    <location>
        <begin position="412"/>
        <end position="429"/>
    </location>
</feature>
<dbReference type="SUPFAM" id="SSF47459">
    <property type="entry name" value="HLH, helix-loop-helix DNA-binding domain"/>
    <property type="match status" value="1"/>
</dbReference>
<dbReference type="Pfam" id="PF00010">
    <property type="entry name" value="HLH"/>
    <property type="match status" value="1"/>
</dbReference>
<feature type="non-terminal residue" evidence="9">
    <location>
        <position position="1"/>
    </location>
</feature>
<dbReference type="SMART" id="SM00353">
    <property type="entry name" value="HLH"/>
    <property type="match status" value="1"/>
</dbReference>
<comment type="subcellular location">
    <subcellularLocation>
        <location evidence="1">Nucleus</location>
    </subcellularLocation>
</comment>
<reference evidence="9 10" key="1">
    <citation type="submission" date="2021-02" db="EMBL/GenBank/DDBJ databases">
        <title>Genome assembly of Pseudopithomyces chartarum.</title>
        <authorList>
            <person name="Jauregui R."/>
            <person name="Singh J."/>
            <person name="Voisey C."/>
        </authorList>
    </citation>
    <scope>NUCLEOTIDE SEQUENCE [LARGE SCALE GENOMIC DNA]</scope>
    <source>
        <strain evidence="9 10">AGR01</strain>
    </source>
</reference>
<keyword evidence="5" id="KW-0539">Nucleus</keyword>
<keyword evidence="3" id="KW-0238">DNA-binding</keyword>
<evidence type="ECO:0000259" key="8">
    <source>
        <dbReference type="PROSITE" id="PS50888"/>
    </source>
</evidence>
<dbReference type="InterPro" id="IPR036638">
    <property type="entry name" value="HLH_DNA-bd_sf"/>
</dbReference>
<name>A0AAN6M363_9PLEO</name>
<proteinExistence type="predicted"/>
<dbReference type="PANTHER" id="PTHR15741:SF27">
    <property type="entry name" value="TRANSCRIPTION FACTOR AP-4"/>
    <property type="match status" value="1"/>
</dbReference>
<evidence type="ECO:0000256" key="7">
    <source>
        <dbReference type="SAM" id="Phobius"/>
    </source>
</evidence>
<accession>A0AAN6M363</accession>
<evidence type="ECO:0000313" key="9">
    <source>
        <dbReference type="EMBL" id="KAK3214968.1"/>
    </source>
</evidence>
<dbReference type="Gene3D" id="4.10.280.10">
    <property type="entry name" value="Helix-loop-helix DNA-binding domain"/>
    <property type="match status" value="1"/>
</dbReference>
<keyword evidence="7" id="KW-0812">Transmembrane</keyword>
<dbReference type="GO" id="GO:0046983">
    <property type="term" value="F:protein dimerization activity"/>
    <property type="evidence" value="ECO:0007669"/>
    <property type="project" value="InterPro"/>
</dbReference>
<dbReference type="AlphaFoldDB" id="A0AAN6M363"/>
<gene>
    <name evidence="9" type="ORF">GRF29_19g1837570</name>
</gene>
<evidence type="ECO:0000313" key="10">
    <source>
        <dbReference type="Proteomes" id="UP001280581"/>
    </source>
</evidence>
<keyword evidence="7" id="KW-1133">Transmembrane helix</keyword>
<dbReference type="InterPro" id="IPR011598">
    <property type="entry name" value="bHLH_dom"/>
</dbReference>
<feature type="compositionally biased region" description="Basic and acidic residues" evidence="6">
    <location>
        <begin position="460"/>
        <end position="477"/>
    </location>
</feature>
<keyword evidence="4" id="KW-0804">Transcription</keyword>
<protein>
    <recommendedName>
        <fullName evidence="8">BHLH domain-containing protein</fullName>
    </recommendedName>
</protein>
<dbReference type="PROSITE" id="PS50888">
    <property type="entry name" value="BHLH"/>
    <property type="match status" value="1"/>
</dbReference>
<feature type="transmembrane region" description="Helical" evidence="7">
    <location>
        <begin position="39"/>
        <end position="59"/>
    </location>
</feature>
<keyword evidence="10" id="KW-1185">Reference proteome</keyword>
<organism evidence="9 10">
    <name type="scientific">Pseudopithomyces chartarum</name>
    <dbReference type="NCBI Taxonomy" id="1892770"/>
    <lineage>
        <taxon>Eukaryota</taxon>
        <taxon>Fungi</taxon>
        <taxon>Dikarya</taxon>
        <taxon>Ascomycota</taxon>
        <taxon>Pezizomycotina</taxon>
        <taxon>Dothideomycetes</taxon>
        <taxon>Pleosporomycetidae</taxon>
        <taxon>Pleosporales</taxon>
        <taxon>Massarineae</taxon>
        <taxon>Didymosphaeriaceae</taxon>
        <taxon>Pseudopithomyces</taxon>
    </lineage>
</organism>
<dbReference type="InterPro" id="IPR052207">
    <property type="entry name" value="Max-like/E-box_TFs"/>
</dbReference>
<dbReference type="PANTHER" id="PTHR15741">
    <property type="entry name" value="BASIC HELIX-LOOP-HELIX ZIP TRANSCRIPTION FACTOR"/>
    <property type="match status" value="1"/>
</dbReference>
<evidence type="ECO:0000256" key="2">
    <source>
        <dbReference type="ARBA" id="ARBA00023015"/>
    </source>
</evidence>
<keyword evidence="7" id="KW-0472">Membrane</keyword>
<sequence length="535" mass="58007">DAGPLLRRLHVDSRPPSPPTAAAACLPAFRTATRLLFSLHPFVFALTLAFALVVLVLVLPKRPRLRSTAAHAGSSMLRPHASLSRSASRPVMDEKDPSPFGYTFSADFFGGAPHDLNGTGPSLLSDVEAQQLDSFFSHANPFGSATDPSAFPFPNEAPDHFDHFPAWPAVPPATIHNITTTIPDQALLHGFHPEQAFTRQPNRFASTAADLQAASTLYAQAQAPQTLPPYQNGRSHSFNGLPSTALQGNGYASSNAISTASNMPLVPTSSGMLHEQLAALLPNHDVPGSIDASVTTQFTTNAARMAHEAELQQHARPSLKRAYTYGTDTSFNESGFQPSSKQESEELVTKRLIRELHHAQPLARAAPASSSSALVASTGHMHLSRQAGDSESNDDDGASDESSADDDEEKRFKKRRKRPPPTANGKRKSVSGPVSTKNRKMSVDDRVKKPRRKSMASQKPQRENLTEEQKRSNHILSEQKRRNLIKRGFDDLHDLVPEIRNGGLSKSGVLTEAANFLQQLIDDNKRYSALLAAGG</sequence>
<dbReference type="CDD" id="cd11404">
    <property type="entry name" value="bHLHzip_Mlx_like"/>
    <property type="match status" value="1"/>
</dbReference>